<proteinExistence type="predicted"/>
<dbReference type="EMBL" id="MZ443788">
    <property type="protein sequence ID" value="QZE60193.1"/>
    <property type="molecule type" value="Genomic_DNA"/>
</dbReference>
<sequence length="191" mass="21310">MEKKFCKLAHMGADVIMPAILYALNEKMQAGVKVDLAEAYTLLNDTQAVYLTMAGGQPDRYYDQLTPTIRFLLAKYEIEWALDHAALTKYCQAYMESKGFTPVGDGVYSYPEVVLYGNYDRVFLRSLISDADYNLLGAAIQDEMDVAAEMDEIDKKLDRVEDGCCSECGAKLDPDIDGPFMCLACDEDDGE</sequence>
<organism evidence="1 2">
    <name type="scientific">Erwinia phage pEa_SNUABM_35</name>
    <dbReference type="NCBI Taxonomy" id="2869557"/>
    <lineage>
        <taxon>Viruses</taxon>
        <taxon>Duplodnaviria</taxon>
        <taxon>Heunggongvirae</taxon>
        <taxon>Uroviricota</taxon>
        <taxon>Caudoviricetes</taxon>
        <taxon>Alexandravirus</taxon>
        <taxon>Alexandravirus SNUABM35</taxon>
    </lineage>
</organism>
<keyword evidence="2" id="KW-1185">Reference proteome</keyword>
<reference evidence="1 2" key="1">
    <citation type="submission" date="2021-06" db="EMBL/GenBank/DDBJ databases">
        <title>Complete genome sequence of Erwinia phage pEa_SNUABM_35.</title>
        <authorList>
            <person name="Kim S.G."/>
            <person name="Park S.C."/>
        </authorList>
    </citation>
    <scope>NUCLEOTIDE SEQUENCE [LARGE SCALE GENOMIC DNA]</scope>
</reference>
<evidence type="ECO:0000313" key="1">
    <source>
        <dbReference type="EMBL" id="QZE60193.1"/>
    </source>
</evidence>
<accession>A0AAE8C548</accession>
<name>A0AAE8C548_9CAUD</name>
<evidence type="ECO:0000313" key="2">
    <source>
        <dbReference type="Proteomes" id="UP000827806"/>
    </source>
</evidence>
<protein>
    <submittedName>
        <fullName evidence="1">Uncharacterized protein</fullName>
    </submittedName>
</protein>
<dbReference type="Proteomes" id="UP000827806">
    <property type="component" value="Segment"/>
</dbReference>
<gene>
    <name evidence="1" type="ORF">pEaSNUABM35_00276</name>
</gene>